<organism evidence="7 8">
    <name type="scientific">Syntrophaceticus schinkii</name>
    <dbReference type="NCBI Taxonomy" id="499207"/>
    <lineage>
        <taxon>Bacteria</taxon>
        <taxon>Bacillati</taxon>
        <taxon>Bacillota</taxon>
        <taxon>Clostridia</taxon>
        <taxon>Thermoanaerobacterales</taxon>
        <taxon>Thermoanaerobacterales Family III. Incertae Sedis</taxon>
        <taxon>Syntrophaceticus</taxon>
    </lineage>
</organism>
<comment type="similarity">
    <text evidence="2">Belongs to the purine-cytosine permease (2.A.39) family.</text>
</comment>
<accession>A0A0B7MFN7</accession>
<feature type="transmembrane region" description="Helical" evidence="6">
    <location>
        <begin position="164"/>
        <end position="189"/>
    </location>
</feature>
<gene>
    <name evidence="7" type="ORF">SSCH_480008</name>
</gene>
<dbReference type="AlphaFoldDB" id="A0A0B7MFN7"/>
<evidence type="ECO:0000256" key="6">
    <source>
        <dbReference type="SAM" id="Phobius"/>
    </source>
</evidence>
<reference evidence="8" key="1">
    <citation type="submission" date="2015-01" db="EMBL/GenBank/DDBJ databases">
        <authorList>
            <person name="Manzoor Shahid"/>
            <person name="Zubair Saima"/>
        </authorList>
    </citation>
    <scope>NUCLEOTIDE SEQUENCE [LARGE SCALE GENOMIC DNA]</scope>
    <source>
        <strain evidence="8">Sp3</strain>
    </source>
</reference>
<comment type="subcellular location">
    <subcellularLocation>
        <location evidence="1">Membrane</location>
        <topology evidence="1">Multi-pass membrane protein</topology>
    </subcellularLocation>
</comment>
<evidence type="ECO:0000256" key="1">
    <source>
        <dbReference type="ARBA" id="ARBA00004141"/>
    </source>
</evidence>
<dbReference type="Pfam" id="PF02133">
    <property type="entry name" value="Transp_cyt_pur"/>
    <property type="match status" value="1"/>
</dbReference>
<name>A0A0B7MFN7_9FIRM</name>
<evidence type="ECO:0000256" key="2">
    <source>
        <dbReference type="ARBA" id="ARBA00008974"/>
    </source>
</evidence>
<keyword evidence="3 6" id="KW-0812">Transmembrane</keyword>
<dbReference type="PANTHER" id="PTHR30618">
    <property type="entry name" value="NCS1 FAMILY PURINE/PYRIMIDINE TRANSPORTER"/>
    <property type="match status" value="1"/>
</dbReference>
<evidence type="ECO:0000313" key="8">
    <source>
        <dbReference type="Proteomes" id="UP000046155"/>
    </source>
</evidence>
<feature type="transmembrane region" description="Helical" evidence="6">
    <location>
        <begin position="137"/>
        <end position="158"/>
    </location>
</feature>
<dbReference type="OrthoDB" id="9780088at2"/>
<keyword evidence="4 6" id="KW-1133">Transmembrane helix</keyword>
<proteinExistence type="inferred from homology"/>
<evidence type="ECO:0000313" key="7">
    <source>
        <dbReference type="EMBL" id="CEO89429.1"/>
    </source>
</evidence>
<dbReference type="RefSeq" id="WP_084711089.1">
    <property type="nucleotide sequence ID" value="NZ_CDRZ01000245.1"/>
</dbReference>
<feature type="transmembrane region" description="Helical" evidence="6">
    <location>
        <begin position="27"/>
        <end position="45"/>
    </location>
</feature>
<dbReference type="PANTHER" id="PTHR30618:SF0">
    <property type="entry name" value="PURINE-URACIL PERMEASE NCS1"/>
    <property type="match status" value="1"/>
</dbReference>
<dbReference type="Proteomes" id="UP000046155">
    <property type="component" value="Unassembled WGS sequence"/>
</dbReference>
<feature type="transmembrane region" description="Helical" evidence="6">
    <location>
        <begin position="213"/>
        <end position="232"/>
    </location>
</feature>
<keyword evidence="8" id="KW-1185">Reference proteome</keyword>
<dbReference type="EMBL" id="CDRZ01000245">
    <property type="protein sequence ID" value="CEO89429.1"/>
    <property type="molecule type" value="Genomic_DNA"/>
</dbReference>
<sequence>MMYSIVKNYGFELSASWNSAGSWGEPFIISLVAVVGAIFTSALNNSDLARHLEPKKAVNWVGHMVGVTVPYCFLIMLGIMSGAAVGIWDPIQALAELAPGVAVAVILLLFIALAQFTTNLTMNCLPSALVIMETTGLSWGTSVIIVGVLGIATMPWLLFTSQNFFSFIAYYSAFLGPVLGVMLADYFLIRKQKLVVRDLYSTAKGIYFYKEGWNWAGLAAVLIGGICGIIFLSYSWLIAMPVGFILYLVLYKVFDLPVGKEDELNSEPVFDIGD</sequence>
<dbReference type="Gene3D" id="1.10.4160.10">
    <property type="entry name" value="Hydantoin permease"/>
    <property type="match status" value="1"/>
</dbReference>
<feature type="transmembrane region" description="Helical" evidence="6">
    <location>
        <begin position="57"/>
        <end position="85"/>
    </location>
</feature>
<keyword evidence="5 6" id="KW-0472">Membrane</keyword>
<dbReference type="GO" id="GO:0005886">
    <property type="term" value="C:plasma membrane"/>
    <property type="evidence" value="ECO:0007669"/>
    <property type="project" value="TreeGrafter"/>
</dbReference>
<protein>
    <recommendedName>
        <fullName evidence="9">Permease for cytosine/purines uracil thiamine allantoin</fullName>
    </recommendedName>
</protein>
<evidence type="ECO:0008006" key="9">
    <source>
        <dbReference type="Google" id="ProtNLM"/>
    </source>
</evidence>
<dbReference type="InterPro" id="IPR045225">
    <property type="entry name" value="Uracil/uridine/allantoin_perm"/>
</dbReference>
<evidence type="ECO:0000256" key="4">
    <source>
        <dbReference type="ARBA" id="ARBA00022989"/>
    </source>
</evidence>
<dbReference type="InterPro" id="IPR001248">
    <property type="entry name" value="Pur-cyt_permease"/>
</dbReference>
<dbReference type="GO" id="GO:0015205">
    <property type="term" value="F:nucleobase transmembrane transporter activity"/>
    <property type="evidence" value="ECO:0007669"/>
    <property type="project" value="TreeGrafter"/>
</dbReference>
<evidence type="ECO:0000256" key="5">
    <source>
        <dbReference type="ARBA" id="ARBA00023136"/>
    </source>
</evidence>
<evidence type="ECO:0000256" key="3">
    <source>
        <dbReference type="ARBA" id="ARBA00022692"/>
    </source>
</evidence>
<feature type="transmembrane region" description="Helical" evidence="6">
    <location>
        <begin position="97"/>
        <end position="116"/>
    </location>
</feature>